<dbReference type="Proteomes" id="UP000031586">
    <property type="component" value="Unassembled WGS sequence"/>
</dbReference>
<evidence type="ECO:0000256" key="8">
    <source>
        <dbReference type="ARBA" id="ARBA00023136"/>
    </source>
</evidence>
<feature type="short sequence motif" description="TonB box" evidence="11">
    <location>
        <begin position="42"/>
        <end position="48"/>
    </location>
</feature>
<evidence type="ECO:0000256" key="14">
    <source>
        <dbReference type="SAM" id="MobiDB-lite"/>
    </source>
</evidence>
<protein>
    <submittedName>
        <fullName evidence="17">Ligand-gated channel protein</fullName>
    </submittedName>
</protein>
<feature type="domain" description="TonB-dependent receptor plug" evidence="16">
    <location>
        <begin position="55"/>
        <end position="163"/>
    </location>
</feature>
<keyword evidence="7 11" id="KW-0798">TonB box</keyword>
<dbReference type="PATRIC" id="fig|1229493.5.peg.4825"/>
<feature type="short sequence motif" description="TonB C-terminal box" evidence="12">
    <location>
        <begin position="622"/>
        <end position="639"/>
    </location>
</feature>
<evidence type="ECO:0000313" key="18">
    <source>
        <dbReference type="Proteomes" id="UP000031586"/>
    </source>
</evidence>
<dbReference type="RefSeq" id="WP_020195662.1">
    <property type="nucleotide sequence ID" value="NZ_BAOH01000026.1"/>
</dbReference>
<reference evidence="17 18" key="1">
    <citation type="submission" date="2014-07" db="EMBL/GenBank/DDBJ databases">
        <title>Unique and conserved regions in Vibrio harveyi and related species in comparison with the shrimp pathogen Vibrio harveyi CAIM 1792.</title>
        <authorList>
            <person name="Espinoza-Valles I."/>
            <person name="Vora G."/>
            <person name="Leekitcharoenphon P."/>
            <person name="Ussery D."/>
            <person name="Hoj L."/>
            <person name="Gomez-Gil B."/>
        </authorList>
    </citation>
    <scope>NUCLEOTIDE SEQUENCE [LARGE SCALE GENOMIC DNA]</scope>
    <source>
        <strain evidence="18">CAIM 1854 / LMG 25443</strain>
    </source>
</reference>
<dbReference type="PANTHER" id="PTHR30069">
    <property type="entry name" value="TONB-DEPENDENT OUTER MEMBRANE RECEPTOR"/>
    <property type="match status" value="1"/>
</dbReference>
<dbReference type="InterPro" id="IPR010916">
    <property type="entry name" value="TonB_box_CS"/>
</dbReference>
<evidence type="ECO:0000256" key="10">
    <source>
        <dbReference type="PROSITE-ProRule" id="PRU01360"/>
    </source>
</evidence>
<dbReference type="InterPro" id="IPR000531">
    <property type="entry name" value="Beta-barrel_TonB"/>
</dbReference>
<dbReference type="PANTHER" id="PTHR30069:SF53">
    <property type="entry name" value="COLICIN I RECEPTOR-RELATED"/>
    <property type="match status" value="1"/>
</dbReference>
<evidence type="ECO:0000256" key="12">
    <source>
        <dbReference type="PROSITE-ProRule" id="PRU10144"/>
    </source>
</evidence>
<dbReference type="GO" id="GO:0044718">
    <property type="term" value="P:siderophore transmembrane transport"/>
    <property type="evidence" value="ECO:0007669"/>
    <property type="project" value="TreeGrafter"/>
</dbReference>
<evidence type="ECO:0000256" key="4">
    <source>
        <dbReference type="ARBA" id="ARBA00022692"/>
    </source>
</evidence>
<evidence type="ECO:0000259" key="15">
    <source>
        <dbReference type="Pfam" id="PF00593"/>
    </source>
</evidence>
<keyword evidence="6" id="KW-0406">Ion transport</keyword>
<dbReference type="Gene3D" id="2.40.170.20">
    <property type="entry name" value="TonB-dependent receptor, beta-barrel domain"/>
    <property type="match status" value="1"/>
</dbReference>
<dbReference type="CDD" id="cd01347">
    <property type="entry name" value="ligand_gated_channel"/>
    <property type="match status" value="1"/>
</dbReference>
<evidence type="ECO:0000256" key="13">
    <source>
        <dbReference type="RuleBase" id="RU003357"/>
    </source>
</evidence>
<dbReference type="GO" id="GO:0015344">
    <property type="term" value="F:siderophore uptake transmembrane transporter activity"/>
    <property type="evidence" value="ECO:0007669"/>
    <property type="project" value="TreeGrafter"/>
</dbReference>
<keyword evidence="5" id="KW-0732">Signal</keyword>
<organism evidence="17 18">
    <name type="scientific">Vibrio owensii CAIM 1854 = LMG 25443</name>
    <dbReference type="NCBI Taxonomy" id="1229493"/>
    <lineage>
        <taxon>Bacteria</taxon>
        <taxon>Pseudomonadati</taxon>
        <taxon>Pseudomonadota</taxon>
        <taxon>Gammaproteobacteria</taxon>
        <taxon>Vibrionales</taxon>
        <taxon>Vibrionaceae</taxon>
        <taxon>Vibrio</taxon>
    </lineage>
</organism>
<evidence type="ECO:0000256" key="6">
    <source>
        <dbReference type="ARBA" id="ARBA00023065"/>
    </source>
</evidence>
<dbReference type="SUPFAM" id="SSF56935">
    <property type="entry name" value="Porins"/>
    <property type="match status" value="1"/>
</dbReference>
<dbReference type="GO" id="GO:0009279">
    <property type="term" value="C:cell outer membrane"/>
    <property type="evidence" value="ECO:0007669"/>
    <property type="project" value="UniProtKB-SubCell"/>
</dbReference>
<dbReference type="PROSITE" id="PS01156">
    <property type="entry name" value="TONB_DEPENDENT_REC_2"/>
    <property type="match status" value="1"/>
</dbReference>
<evidence type="ECO:0000259" key="16">
    <source>
        <dbReference type="Pfam" id="PF07715"/>
    </source>
</evidence>
<comment type="subcellular location">
    <subcellularLocation>
        <location evidence="1 10">Cell outer membrane</location>
        <topology evidence="1 10">Multi-pass membrane protein</topology>
    </subcellularLocation>
</comment>
<dbReference type="Gene3D" id="2.170.130.10">
    <property type="entry name" value="TonB-dependent receptor, plug domain"/>
    <property type="match status" value="1"/>
</dbReference>
<evidence type="ECO:0000313" key="17">
    <source>
        <dbReference type="EMBL" id="KIF49129.1"/>
    </source>
</evidence>
<feature type="domain" description="TonB-dependent receptor-like beta-barrel" evidence="15">
    <location>
        <begin position="237"/>
        <end position="612"/>
    </location>
</feature>
<dbReference type="InterPro" id="IPR036942">
    <property type="entry name" value="Beta-barrel_TonB_sf"/>
</dbReference>
<proteinExistence type="inferred from homology"/>
<keyword evidence="8 10" id="KW-0472">Membrane</keyword>
<accession>A0A0C1YYQ5</accession>
<evidence type="ECO:0000256" key="5">
    <source>
        <dbReference type="ARBA" id="ARBA00022729"/>
    </source>
</evidence>
<dbReference type="AlphaFoldDB" id="A0A0C1YYQ5"/>
<name>A0A0C1YYQ5_9VIBR</name>
<dbReference type="InterPro" id="IPR010917">
    <property type="entry name" value="TonB_rcpt_CS"/>
</dbReference>
<dbReference type="InterPro" id="IPR037066">
    <property type="entry name" value="Plug_dom_sf"/>
</dbReference>
<sequence length="639" mass="70828">MLKNIPFNCRTAVNVTAGISAALPLVSFADSQITEDHTIMETMVVTASGYEQSTLEAPASISVIDRAQIENRSYKDLTDALKDIPGVVITGGGSRQEISLRGMPSDYTAILVDGRKQSGRETQVSSGGGFEQDWLPPLNSIERIEVVRGPMSTLYGSDAIGGVINIITRKDFPEWTGSLRAEATLQENSKSGNFYQGEMYLAGPLIDGLVSTAISGMYQERIEDEILYANGGKTLENYRASVYFTPTEEDTFTLDYTHHDQERVNTQGKSRTKTSATNNNRQSVGIAHDANYESVAGSSYISTETVENVGRGLEVQNINANTQWSKAFGMHYISIGAAFESEELDNGDFVFKNSQWSVFAEDEWYLTDNFALTLGLRYDDNEQFNSHFSPRVYGVWTLNPEWTMKGGVSTGYRAPSLTEMEEDWVQESCNGKCEVYGNADLKPESSVNTELGMYYSGVNDLNSSLTVFYNDFKDKIDTINLDPSCTGRACDATYVNIEDAITYGAEGSINKGVTETINVGATYTYTYSEKKSGEDKGQPLTQAPEHLVALNADWAIRDNINSWVRVSYRSEESDPITVDSRNASAPSITYVDFGGNWQINRQFKLMAGIYNLFDAETTYDEYGYVEDGRRYWVAAEASF</sequence>
<keyword evidence="4 10" id="KW-0812">Transmembrane</keyword>
<comment type="caution">
    <text evidence="17">The sequence shown here is derived from an EMBL/GenBank/DDBJ whole genome shotgun (WGS) entry which is preliminary data.</text>
</comment>
<comment type="similarity">
    <text evidence="10 13">Belongs to the TonB-dependent receptor family.</text>
</comment>
<evidence type="ECO:0000256" key="9">
    <source>
        <dbReference type="ARBA" id="ARBA00023237"/>
    </source>
</evidence>
<evidence type="ECO:0000256" key="7">
    <source>
        <dbReference type="ARBA" id="ARBA00023077"/>
    </source>
</evidence>
<evidence type="ECO:0000256" key="1">
    <source>
        <dbReference type="ARBA" id="ARBA00004571"/>
    </source>
</evidence>
<feature type="region of interest" description="Disordered" evidence="14">
    <location>
        <begin position="261"/>
        <end position="284"/>
    </location>
</feature>
<dbReference type="InterPro" id="IPR039426">
    <property type="entry name" value="TonB-dep_rcpt-like"/>
</dbReference>
<keyword evidence="2 10" id="KW-0813">Transport</keyword>
<dbReference type="PROSITE" id="PS52016">
    <property type="entry name" value="TONB_DEPENDENT_REC_3"/>
    <property type="match status" value="1"/>
</dbReference>
<feature type="compositionally biased region" description="Polar residues" evidence="14">
    <location>
        <begin position="264"/>
        <end position="283"/>
    </location>
</feature>
<dbReference type="InterPro" id="IPR012910">
    <property type="entry name" value="Plug_dom"/>
</dbReference>
<dbReference type="PROSITE" id="PS00430">
    <property type="entry name" value="TONB_DEPENDENT_REC_1"/>
    <property type="match status" value="1"/>
</dbReference>
<evidence type="ECO:0000256" key="2">
    <source>
        <dbReference type="ARBA" id="ARBA00022448"/>
    </source>
</evidence>
<keyword evidence="9 10" id="KW-0998">Cell outer membrane</keyword>
<evidence type="ECO:0000256" key="11">
    <source>
        <dbReference type="PROSITE-ProRule" id="PRU10143"/>
    </source>
</evidence>
<dbReference type="Pfam" id="PF00593">
    <property type="entry name" value="TonB_dep_Rec_b-barrel"/>
    <property type="match status" value="1"/>
</dbReference>
<evidence type="ECO:0000256" key="3">
    <source>
        <dbReference type="ARBA" id="ARBA00022452"/>
    </source>
</evidence>
<dbReference type="Pfam" id="PF07715">
    <property type="entry name" value="Plug"/>
    <property type="match status" value="1"/>
</dbReference>
<dbReference type="EMBL" id="JPRD01000057">
    <property type="protein sequence ID" value="KIF49129.1"/>
    <property type="molecule type" value="Genomic_DNA"/>
</dbReference>
<gene>
    <name evidence="17" type="ORF">H735_26245</name>
</gene>
<keyword evidence="3 10" id="KW-1134">Transmembrane beta strand</keyword>